<keyword evidence="8" id="KW-1185">Reference proteome</keyword>
<dbReference type="GO" id="GO:0017004">
    <property type="term" value="P:cytochrome complex assembly"/>
    <property type="evidence" value="ECO:0007669"/>
    <property type="project" value="UniProtKB-KW"/>
</dbReference>
<evidence type="ECO:0000256" key="2">
    <source>
        <dbReference type="ARBA" id="ARBA00022748"/>
    </source>
</evidence>
<dbReference type="Gene3D" id="3.40.30.10">
    <property type="entry name" value="Glutaredoxin"/>
    <property type="match status" value="1"/>
</dbReference>
<comment type="caution">
    <text evidence="7">The sequence shown here is derived from an EMBL/GenBank/DDBJ whole genome shotgun (WGS) entry which is preliminary data.</text>
</comment>
<evidence type="ECO:0000256" key="1">
    <source>
        <dbReference type="ARBA" id="ARBA00004196"/>
    </source>
</evidence>
<evidence type="ECO:0000259" key="6">
    <source>
        <dbReference type="PROSITE" id="PS51352"/>
    </source>
</evidence>
<sequence length="375" mass="41930">MIKRSLTVLAVCCMSLSAIAQVPFTIKGKLGSLKAPAKVYIGYSVDGKAVYDSADINNGTFEMVHYTNYPVCAIFSVSKDGEPKSFFDGNNIARLYVEPGATIWLTSNEDIVNFESSGSKSQEDYKVYQAYMAPVEAKLNALALEGSSSNAKKDTAARRNYMERFRAAMDEKRKMMKEFVLTYRDMYISLDILEEYAGHFIDYQDVEPAYAALSDRTQQSARGKLFLKKMNQFKTTAVGTTAPDFTQKDTDGNKVSLSSFKGKYVLLVFWASWSPTSRANNVEMKETFKQFKGKNFTVIGIGMEERKDSWLEAIQQDGTTWLQLSDLKYMKNEVAGLYDVTSVPQNVLIDPAGNIVARNLKGSDLKDKLISVLAQ</sequence>
<dbReference type="EMBL" id="WRXO01000001">
    <property type="protein sequence ID" value="MVT40330.1"/>
    <property type="molecule type" value="Genomic_DNA"/>
</dbReference>
<protein>
    <submittedName>
        <fullName evidence="7">Redoxin domain-containing protein</fullName>
    </submittedName>
</protein>
<evidence type="ECO:0000313" key="7">
    <source>
        <dbReference type="EMBL" id="MVT40330.1"/>
    </source>
</evidence>
<keyword evidence="2" id="KW-0201">Cytochrome c-type biogenesis</keyword>
<organism evidence="7 8">
    <name type="scientific">Chitinophaga oryziterrae</name>
    <dbReference type="NCBI Taxonomy" id="1031224"/>
    <lineage>
        <taxon>Bacteria</taxon>
        <taxon>Pseudomonadati</taxon>
        <taxon>Bacteroidota</taxon>
        <taxon>Chitinophagia</taxon>
        <taxon>Chitinophagales</taxon>
        <taxon>Chitinophagaceae</taxon>
        <taxon>Chitinophaga</taxon>
    </lineage>
</organism>
<dbReference type="RefSeq" id="WP_157298965.1">
    <property type="nucleotide sequence ID" value="NZ_BAAAZB010000005.1"/>
</dbReference>
<dbReference type="InterPro" id="IPR013766">
    <property type="entry name" value="Thioredoxin_domain"/>
</dbReference>
<dbReference type="GO" id="GO:0016491">
    <property type="term" value="F:oxidoreductase activity"/>
    <property type="evidence" value="ECO:0007669"/>
    <property type="project" value="InterPro"/>
</dbReference>
<dbReference type="PROSITE" id="PS51352">
    <property type="entry name" value="THIOREDOXIN_2"/>
    <property type="match status" value="1"/>
</dbReference>
<dbReference type="OrthoDB" id="6399635at2"/>
<dbReference type="CDD" id="cd02966">
    <property type="entry name" value="TlpA_like_family"/>
    <property type="match status" value="1"/>
</dbReference>
<gene>
    <name evidence="7" type="ORF">GO495_07035</name>
</gene>
<feature type="signal peptide" evidence="5">
    <location>
        <begin position="1"/>
        <end position="20"/>
    </location>
</feature>
<dbReference type="GO" id="GO:0016209">
    <property type="term" value="F:antioxidant activity"/>
    <property type="evidence" value="ECO:0007669"/>
    <property type="project" value="InterPro"/>
</dbReference>
<dbReference type="InterPro" id="IPR050553">
    <property type="entry name" value="Thioredoxin_ResA/DsbE_sf"/>
</dbReference>
<feature type="chain" id="PRO_5026905812" evidence="5">
    <location>
        <begin position="21"/>
        <end position="375"/>
    </location>
</feature>
<keyword evidence="3" id="KW-1015">Disulfide bond</keyword>
<name>A0A6N8J565_9BACT</name>
<keyword evidence="5" id="KW-0732">Signal</keyword>
<evidence type="ECO:0000256" key="5">
    <source>
        <dbReference type="SAM" id="SignalP"/>
    </source>
</evidence>
<feature type="domain" description="Thioredoxin" evidence="6">
    <location>
        <begin position="236"/>
        <end position="375"/>
    </location>
</feature>
<dbReference type="SUPFAM" id="SSF52833">
    <property type="entry name" value="Thioredoxin-like"/>
    <property type="match status" value="1"/>
</dbReference>
<proteinExistence type="predicted"/>
<dbReference type="AlphaFoldDB" id="A0A6N8J565"/>
<dbReference type="InterPro" id="IPR025380">
    <property type="entry name" value="DUF4369"/>
</dbReference>
<dbReference type="Pfam" id="PF14289">
    <property type="entry name" value="DUF4369"/>
    <property type="match status" value="1"/>
</dbReference>
<dbReference type="PANTHER" id="PTHR42852">
    <property type="entry name" value="THIOL:DISULFIDE INTERCHANGE PROTEIN DSBE"/>
    <property type="match status" value="1"/>
</dbReference>
<evidence type="ECO:0000256" key="3">
    <source>
        <dbReference type="ARBA" id="ARBA00023157"/>
    </source>
</evidence>
<evidence type="ECO:0000313" key="8">
    <source>
        <dbReference type="Proteomes" id="UP000468388"/>
    </source>
</evidence>
<dbReference type="InterPro" id="IPR036249">
    <property type="entry name" value="Thioredoxin-like_sf"/>
</dbReference>
<comment type="subcellular location">
    <subcellularLocation>
        <location evidence="1">Cell envelope</location>
    </subcellularLocation>
</comment>
<dbReference type="PANTHER" id="PTHR42852:SF6">
    <property type="entry name" value="THIOL:DISULFIDE INTERCHANGE PROTEIN DSBE"/>
    <property type="match status" value="1"/>
</dbReference>
<dbReference type="GO" id="GO:0030313">
    <property type="term" value="C:cell envelope"/>
    <property type="evidence" value="ECO:0007669"/>
    <property type="project" value="UniProtKB-SubCell"/>
</dbReference>
<dbReference type="Proteomes" id="UP000468388">
    <property type="component" value="Unassembled WGS sequence"/>
</dbReference>
<reference evidence="7 8" key="1">
    <citation type="submission" date="2019-12" db="EMBL/GenBank/DDBJ databases">
        <title>The draft genomic sequence of strain Chitinophaga oryziterrae JCM 16595.</title>
        <authorList>
            <person name="Zhang X."/>
        </authorList>
    </citation>
    <scope>NUCLEOTIDE SEQUENCE [LARGE SCALE GENOMIC DNA]</scope>
    <source>
        <strain evidence="7 8">JCM 16595</strain>
    </source>
</reference>
<accession>A0A6N8J565</accession>
<dbReference type="InterPro" id="IPR000866">
    <property type="entry name" value="AhpC/TSA"/>
</dbReference>
<evidence type="ECO:0000256" key="4">
    <source>
        <dbReference type="ARBA" id="ARBA00023284"/>
    </source>
</evidence>
<keyword evidence="4" id="KW-0676">Redox-active center</keyword>
<dbReference type="Pfam" id="PF00578">
    <property type="entry name" value="AhpC-TSA"/>
    <property type="match status" value="1"/>
</dbReference>